<keyword evidence="6" id="KW-1185">Reference proteome</keyword>
<dbReference type="RefSeq" id="WP_006629498.1">
    <property type="nucleotide sequence ID" value="NZ_AOJD01000050.1"/>
</dbReference>
<proteinExistence type="predicted"/>
<feature type="non-terminal residue" evidence="5">
    <location>
        <position position="1"/>
    </location>
</feature>
<organism evidence="5 6">
    <name type="scientific">Halorubrum tebenquichense DSM 14210</name>
    <dbReference type="NCBI Taxonomy" id="1227485"/>
    <lineage>
        <taxon>Archaea</taxon>
        <taxon>Methanobacteriati</taxon>
        <taxon>Methanobacteriota</taxon>
        <taxon>Stenosarchaea group</taxon>
        <taxon>Halobacteria</taxon>
        <taxon>Halobacteriales</taxon>
        <taxon>Haloferacaceae</taxon>
        <taxon>Halorubrum</taxon>
    </lineage>
</organism>
<dbReference type="GO" id="GO:0005886">
    <property type="term" value="C:plasma membrane"/>
    <property type="evidence" value="ECO:0007669"/>
    <property type="project" value="UniProtKB-SubCell"/>
</dbReference>
<evidence type="ECO:0000256" key="1">
    <source>
        <dbReference type="ARBA" id="ARBA00022729"/>
    </source>
</evidence>
<evidence type="ECO:0000313" key="6">
    <source>
        <dbReference type="Proteomes" id="UP000011523"/>
    </source>
</evidence>
<reference evidence="5 6" key="1">
    <citation type="journal article" date="2014" name="PLoS Genet.">
        <title>Phylogenetically driven sequencing of extremely halophilic archaea reveals strategies for static and dynamic osmo-response.</title>
        <authorList>
            <person name="Becker E.A."/>
            <person name="Seitzer P.M."/>
            <person name="Tritt A."/>
            <person name="Larsen D."/>
            <person name="Krusor M."/>
            <person name="Yao A.I."/>
            <person name="Wu D."/>
            <person name="Madern D."/>
            <person name="Eisen J.A."/>
            <person name="Darling A.E."/>
            <person name="Facciotti M.T."/>
        </authorList>
    </citation>
    <scope>NUCLEOTIDE SEQUENCE [LARGE SCALE GENOMIC DNA]</scope>
    <source>
        <strain evidence="5 6">DSM 14210</strain>
    </source>
</reference>
<gene>
    <name evidence="5" type="ORF">C472_09146</name>
</gene>
<dbReference type="GO" id="GO:0030115">
    <property type="term" value="C:S-layer"/>
    <property type="evidence" value="ECO:0007669"/>
    <property type="project" value="UniProtKB-SubCell"/>
</dbReference>
<feature type="region of interest" description="Disordered" evidence="2">
    <location>
        <begin position="1"/>
        <end position="87"/>
    </location>
</feature>
<feature type="domain" description="PGF-CTERM archaeal protein-sorting signal" evidence="4">
    <location>
        <begin position="85"/>
        <end position="107"/>
    </location>
</feature>
<keyword evidence="3" id="KW-0812">Transmembrane</keyword>
<dbReference type="OrthoDB" id="325633at2157"/>
<accession>M0DSE0</accession>
<evidence type="ECO:0000313" key="5">
    <source>
        <dbReference type="EMBL" id="ELZ37014.1"/>
    </source>
</evidence>
<name>M0DSE0_9EURY</name>
<evidence type="ECO:0000259" key="4">
    <source>
        <dbReference type="Pfam" id="PF18204"/>
    </source>
</evidence>
<feature type="compositionally biased region" description="Polar residues" evidence="2">
    <location>
        <begin position="1"/>
        <end position="12"/>
    </location>
</feature>
<dbReference type="EMBL" id="AOJD01000050">
    <property type="protein sequence ID" value="ELZ37014.1"/>
    <property type="molecule type" value="Genomic_DNA"/>
</dbReference>
<dbReference type="AlphaFoldDB" id="M0DSE0"/>
<keyword evidence="1" id="KW-0732">Signal</keyword>
<protein>
    <recommendedName>
        <fullName evidence="4">PGF-CTERM archaeal protein-sorting signal domain-containing protein</fullName>
    </recommendedName>
</protein>
<dbReference type="Proteomes" id="UP000011523">
    <property type="component" value="Unassembled WGS sequence"/>
</dbReference>
<dbReference type="InterPro" id="IPR026371">
    <property type="entry name" value="PGF_CTERM"/>
</dbReference>
<comment type="caution">
    <text evidence="5">The sequence shown here is derived from an EMBL/GenBank/DDBJ whole genome shotgun (WGS) entry which is preliminary data.</text>
</comment>
<sequence>GNSTTVEFTADTSGLEAGDYTHGVATDDDEATGTLTIEASGDSSGDDSSGDSSGDSEGDSSGDSEGDSSGDSEGDSEGDSTDDGTPGFGALVALVALIAAALLATRRNE</sequence>
<dbReference type="NCBIfam" id="TIGR04126">
    <property type="entry name" value="PGF_CTERM"/>
    <property type="match status" value="1"/>
</dbReference>
<feature type="transmembrane region" description="Helical" evidence="3">
    <location>
        <begin position="87"/>
        <end position="105"/>
    </location>
</feature>
<keyword evidence="3" id="KW-1133">Transmembrane helix</keyword>
<dbReference type="Pfam" id="PF18204">
    <property type="entry name" value="PGF-CTERM"/>
    <property type="match status" value="1"/>
</dbReference>
<feature type="compositionally biased region" description="Acidic residues" evidence="2">
    <location>
        <begin position="44"/>
        <end position="82"/>
    </location>
</feature>
<evidence type="ECO:0000256" key="3">
    <source>
        <dbReference type="SAM" id="Phobius"/>
    </source>
</evidence>
<keyword evidence="3" id="KW-0472">Membrane</keyword>
<evidence type="ECO:0000256" key="2">
    <source>
        <dbReference type="SAM" id="MobiDB-lite"/>
    </source>
</evidence>